<evidence type="ECO:0000313" key="3">
    <source>
        <dbReference type="Proteomes" id="UP000295157"/>
    </source>
</evidence>
<dbReference type="Proteomes" id="UP000295157">
    <property type="component" value="Unassembled WGS sequence"/>
</dbReference>
<name>A0A4V2XIZ4_9ACTN</name>
<dbReference type="AlphaFoldDB" id="A0A4V2XIZ4"/>
<gene>
    <name evidence="2" type="ORF">E1267_33915</name>
</gene>
<proteinExistence type="predicted"/>
<keyword evidence="3" id="KW-1185">Reference proteome</keyword>
<evidence type="ECO:0000313" key="2">
    <source>
        <dbReference type="EMBL" id="TDC00696.1"/>
    </source>
</evidence>
<comment type="caution">
    <text evidence="2">The sequence shown here is derived from an EMBL/GenBank/DDBJ whole genome shotgun (WGS) entry which is preliminary data.</text>
</comment>
<protein>
    <submittedName>
        <fullName evidence="2">Uncharacterized protein</fullName>
    </submittedName>
</protein>
<organism evidence="2 3">
    <name type="scientific">Nonomuraea longispora</name>
    <dbReference type="NCBI Taxonomy" id="1848320"/>
    <lineage>
        <taxon>Bacteria</taxon>
        <taxon>Bacillati</taxon>
        <taxon>Actinomycetota</taxon>
        <taxon>Actinomycetes</taxon>
        <taxon>Streptosporangiales</taxon>
        <taxon>Streptosporangiaceae</taxon>
        <taxon>Nonomuraea</taxon>
    </lineage>
</organism>
<dbReference type="EMBL" id="SMJZ01000180">
    <property type="protein sequence ID" value="TDC00696.1"/>
    <property type="molecule type" value="Genomic_DNA"/>
</dbReference>
<evidence type="ECO:0000256" key="1">
    <source>
        <dbReference type="SAM" id="MobiDB-lite"/>
    </source>
</evidence>
<accession>A0A4V2XIZ4</accession>
<feature type="region of interest" description="Disordered" evidence="1">
    <location>
        <begin position="1"/>
        <end position="23"/>
    </location>
</feature>
<sequence>MNRTNSRHTAMSRSARSAVVGTQNAAASSAGLSEKMSFSAVTSTSDWHIWIVSSPMNDRHHSLASPSVIGSA</sequence>
<reference evidence="2 3" key="1">
    <citation type="submission" date="2019-02" db="EMBL/GenBank/DDBJ databases">
        <title>Draft genome sequences of novel Actinobacteria.</title>
        <authorList>
            <person name="Sahin N."/>
            <person name="Ay H."/>
            <person name="Saygin H."/>
        </authorList>
    </citation>
    <scope>NUCLEOTIDE SEQUENCE [LARGE SCALE GENOMIC DNA]</scope>
    <source>
        <strain evidence="2 3">KC201</strain>
    </source>
</reference>
<dbReference type="OrthoDB" id="9881386at2"/>